<dbReference type="Gene3D" id="3.40.190.290">
    <property type="match status" value="1"/>
</dbReference>
<keyword evidence="3" id="KW-0238">DNA-binding</keyword>
<evidence type="ECO:0000256" key="1">
    <source>
        <dbReference type="ARBA" id="ARBA00009437"/>
    </source>
</evidence>
<reference evidence="6 7" key="1">
    <citation type="submission" date="2024-03" db="EMBL/GenBank/DDBJ databases">
        <title>Human intestinal bacterial collection.</title>
        <authorList>
            <person name="Pauvert C."/>
            <person name="Hitch T.C.A."/>
            <person name="Clavel T."/>
        </authorList>
    </citation>
    <scope>NUCLEOTIDE SEQUENCE [LARGE SCALE GENOMIC DNA]</scope>
    <source>
        <strain evidence="6 7">CLA-AA-H78B</strain>
    </source>
</reference>
<dbReference type="RefSeq" id="WP_349143697.1">
    <property type="nucleotide sequence ID" value="NZ_JBBMFC010000003.1"/>
</dbReference>
<dbReference type="EMBL" id="JBBMFC010000003">
    <property type="protein sequence ID" value="MEQ2577695.1"/>
    <property type="molecule type" value="Genomic_DNA"/>
</dbReference>
<evidence type="ECO:0000313" key="7">
    <source>
        <dbReference type="Proteomes" id="UP001470288"/>
    </source>
</evidence>
<name>A0ABV1HXQ4_9FIRM</name>
<dbReference type="Pfam" id="PF03466">
    <property type="entry name" value="LysR_substrate"/>
    <property type="match status" value="1"/>
</dbReference>
<dbReference type="PANTHER" id="PTHR30419:SF24">
    <property type="entry name" value="HTH-TYPE TRANSCRIPTIONAL REGULATOR CZCR"/>
    <property type="match status" value="1"/>
</dbReference>
<dbReference type="Pfam" id="PF00126">
    <property type="entry name" value="HTH_1"/>
    <property type="match status" value="1"/>
</dbReference>
<keyword evidence="4" id="KW-0804">Transcription</keyword>
<comment type="similarity">
    <text evidence="1">Belongs to the LysR transcriptional regulatory family.</text>
</comment>
<dbReference type="PANTHER" id="PTHR30419">
    <property type="entry name" value="HTH-TYPE TRANSCRIPTIONAL REGULATOR YBHD"/>
    <property type="match status" value="1"/>
</dbReference>
<protein>
    <submittedName>
        <fullName evidence="6">LysR family transcriptional regulator</fullName>
    </submittedName>
</protein>
<dbReference type="InterPro" id="IPR036390">
    <property type="entry name" value="WH_DNA-bd_sf"/>
</dbReference>
<evidence type="ECO:0000256" key="2">
    <source>
        <dbReference type="ARBA" id="ARBA00023015"/>
    </source>
</evidence>
<dbReference type="CDD" id="cd05466">
    <property type="entry name" value="PBP2_LTTR_substrate"/>
    <property type="match status" value="1"/>
</dbReference>
<keyword evidence="2" id="KW-0805">Transcription regulation</keyword>
<feature type="domain" description="HTH lysR-type" evidence="5">
    <location>
        <begin position="1"/>
        <end position="58"/>
    </location>
</feature>
<evidence type="ECO:0000256" key="3">
    <source>
        <dbReference type="ARBA" id="ARBA00023125"/>
    </source>
</evidence>
<gene>
    <name evidence="6" type="ORF">WMO62_02410</name>
</gene>
<dbReference type="SUPFAM" id="SSF46785">
    <property type="entry name" value="Winged helix' DNA-binding domain"/>
    <property type="match status" value="1"/>
</dbReference>
<dbReference type="Proteomes" id="UP001470288">
    <property type="component" value="Unassembled WGS sequence"/>
</dbReference>
<dbReference type="InterPro" id="IPR050950">
    <property type="entry name" value="HTH-type_LysR_regulators"/>
</dbReference>
<dbReference type="InterPro" id="IPR005119">
    <property type="entry name" value="LysR_subst-bd"/>
</dbReference>
<accession>A0ABV1HXQ4</accession>
<keyword evidence="7" id="KW-1185">Reference proteome</keyword>
<proteinExistence type="inferred from homology"/>
<organism evidence="6 7">
    <name type="scientific">Hominiventricola aquisgranensis</name>
    <dbReference type="NCBI Taxonomy" id="3133164"/>
    <lineage>
        <taxon>Bacteria</taxon>
        <taxon>Bacillati</taxon>
        <taxon>Bacillota</taxon>
        <taxon>Clostridia</taxon>
        <taxon>Lachnospirales</taxon>
        <taxon>Lachnospiraceae</taxon>
        <taxon>Hominiventricola</taxon>
    </lineage>
</organism>
<evidence type="ECO:0000259" key="5">
    <source>
        <dbReference type="PROSITE" id="PS50931"/>
    </source>
</evidence>
<comment type="caution">
    <text evidence="6">The sequence shown here is derived from an EMBL/GenBank/DDBJ whole genome shotgun (WGS) entry which is preliminary data.</text>
</comment>
<evidence type="ECO:0000313" key="6">
    <source>
        <dbReference type="EMBL" id="MEQ2577695.1"/>
    </source>
</evidence>
<evidence type="ECO:0000256" key="4">
    <source>
        <dbReference type="ARBA" id="ARBA00023163"/>
    </source>
</evidence>
<dbReference type="Gene3D" id="1.10.10.10">
    <property type="entry name" value="Winged helix-like DNA-binding domain superfamily/Winged helix DNA-binding domain"/>
    <property type="match status" value="1"/>
</dbReference>
<sequence length="295" mass="32915">MTLLAYQVFLAVVEQESFQKAAQVLNLTPSAISHAVASMETELGSALFIRSKQGVYLTNYGKELFPYIKNVQNSEEYFQQAVAQIGGMEKGVVRIGTFNSACVEWMPSLLRGFEKDYPNIRIDIYQGSYDDVYQWLKDGIVDLGFLSSTSAGDLSCTPIYQDKIICVAPQGFKTENEGYITIEELKKQRFVTQREGCDADVNHVMNKYDLPGGGGSYIADDMSAVSLVMGGFGVCLMPELVIRNIPFPVEVIPLEVEEKRTIVLAYVRSDVLAPAVQKMQSYILESFQKKAEEEQ</sequence>
<dbReference type="InterPro" id="IPR036388">
    <property type="entry name" value="WH-like_DNA-bd_sf"/>
</dbReference>
<dbReference type="InterPro" id="IPR000847">
    <property type="entry name" value="LysR_HTH_N"/>
</dbReference>
<dbReference type="SUPFAM" id="SSF53850">
    <property type="entry name" value="Periplasmic binding protein-like II"/>
    <property type="match status" value="1"/>
</dbReference>
<dbReference type="PROSITE" id="PS50931">
    <property type="entry name" value="HTH_LYSR"/>
    <property type="match status" value="1"/>
</dbReference>
<dbReference type="PRINTS" id="PR00039">
    <property type="entry name" value="HTHLYSR"/>
</dbReference>